<evidence type="ECO:0008006" key="3">
    <source>
        <dbReference type="Google" id="ProtNLM"/>
    </source>
</evidence>
<proteinExistence type="predicted"/>
<reference evidence="1 2" key="1">
    <citation type="submission" date="2022-10" db="EMBL/GenBank/DDBJ databases">
        <title>The complete genomes of actinobacterial strains from the NBC collection.</title>
        <authorList>
            <person name="Joergensen T.S."/>
            <person name="Alvarez Arevalo M."/>
            <person name="Sterndorff E.B."/>
            <person name="Faurdal D."/>
            <person name="Vuksanovic O."/>
            <person name="Mourched A.-S."/>
            <person name="Charusanti P."/>
            <person name="Shaw S."/>
            <person name="Blin K."/>
            <person name="Weber T."/>
        </authorList>
    </citation>
    <scope>NUCLEOTIDE SEQUENCE [LARGE SCALE GENOMIC DNA]</scope>
    <source>
        <strain evidence="1 2">NBC_00123</strain>
    </source>
</reference>
<sequence>MDLDALRFADFSKLGTAAGDWEAMGKKLWELESDARDNLGGKATKADWQGVNATVTKEFIGKTAKEFADAATQATSIANILKDTHGELVGYKEQLNTALDQALSRNLTVVGTGDGGFTVTMNIHPDRAAKGHDVPEHSQADVNALRDQVQKILEQATESDSTAAQALTMLVSQTPYGFSDAAYYNRDRAAEAMKDAERIANLLKTKGDDLTPEEFDRLTKDLAAYKDDRLFQEKLATTLGPRGVLDFWADLSDPSDGGNLQRSRLKELGDFQQNLSLVLAGATQSDSPAMRTWENDMVKLGEERVQTRGSQVYGYQLMSNLMRTGDWDNRFLNDYGNALVETEKKMKLPANYWNAGVPPTPKMNFIGEDFGRDPMTGFMTALAASPNAATEFFTATQPDDNAEYVLGDRQTFDDTPLNSKDGNSAIDATGAALAAAATGMNPNDPTARQVDLTPEHRKVLDRSLEYLSGRGDDFPSEIRDDMAKVLSRHSDVVHHSASSLSDDDQDARQLDRSQLLEVTKQISRDQDAYGMLNEAMNREILGDIHGDHPSDPKETLQRGGATIGFLEEARYQALKTDKEDPSWEAKWLYHGFGGAANFIPVLGDAAQRGVDALAYQWQLDEQERIDKGIQEQNGKTFDFRENQLRALSQEWANAHPGHTNNAYTLENEINLAALNGNSRAKGLAGDQ</sequence>
<protein>
    <recommendedName>
        <fullName evidence="3">AG2 protein</fullName>
    </recommendedName>
</protein>
<dbReference type="EMBL" id="CP108188">
    <property type="protein sequence ID" value="WTR75003.1"/>
    <property type="molecule type" value="Genomic_DNA"/>
</dbReference>
<dbReference type="Proteomes" id="UP001622594">
    <property type="component" value="Chromosome"/>
</dbReference>
<gene>
    <name evidence="1" type="ORF">OG814_39925</name>
</gene>
<accession>A0ABZ1LNN5</accession>
<name>A0ABZ1LNN5_9ACTN</name>
<evidence type="ECO:0000313" key="2">
    <source>
        <dbReference type="Proteomes" id="UP001622594"/>
    </source>
</evidence>
<dbReference type="RefSeq" id="WP_406336928.1">
    <property type="nucleotide sequence ID" value="NZ_CP108188.1"/>
</dbReference>
<evidence type="ECO:0000313" key="1">
    <source>
        <dbReference type="EMBL" id="WTR75003.1"/>
    </source>
</evidence>
<keyword evidence="2" id="KW-1185">Reference proteome</keyword>
<organism evidence="1 2">
    <name type="scientific">Streptomyces zaomyceticus</name>
    <dbReference type="NCBI Taxonomy" id="68286"/>
    <lineage>
        <taxon>Bacteria</taxon>
        <taxon>Bacillati</taxon>
        <taxon>Actinomycetota</taxon>
        <taxon>Actinomycetes</taxon>
        <taxon>Kitasatosporales</taxon>
        <taxon>Streptomycetaceae</taxon>
        <taxon>Streptomyces</taxon>
    </lineage>
</organism>